<dbReference type="PANTHER" id="PTHR40590">
    <property type="entry name" value="CYTOPLASMIC PROTEIN-RELATED"/>
    <property type="match status" value="1"/>
</dbReference>
<gene>
    <name evidence="1" type="ORF">SAMN05216227_101243</name>
</gene>
<dbReference type="AlphaFoldDB" id="A0A1H8FWR1"/>
<reference evidence="1 2" key="1">
    <citation type="submission" date="2016-10" db="EMBL/GenBank/DDBJ databases">
        <authorList>
            <person name="de Groot N.N."/>
        </authorList>
    </citation>
    <scope>NUCLEOTIDE SEQUENCE [LARGE SCALE GENOMIC DNA]</scope>
    <source>
        <strain evidence="1 2">CGMCC 1.10836</strain>
    </source>
</reference>
<evidence type="ECO:0008006" key="3">
    <source>
        <dbReference type="Google" id="ProtNLM"/>
    </source>
</evidence>
<dbReference type="EMBL" id="FOCO01000012">
    <property type="protein sequence ID" value="SEN36271.1"/>
    <property type="molecule type" value="Genomic_DNA"/>
</dbReference>
<evidence type="ECO:0000313" key="1">
    <source>
        <dbReference type="EMBL" id="SEN36271.1"/>
    </source>
</evidence>
<dbReference type="InterPro" id="IPR047111">
    <property type="entry name" value="YbaP-like"/>
</dbReference>
<dbReference type="STRING" id="1077947.SAMN05216227_101243"/>
<dbReference type="CDD" id="cd14789">
    <property type="entry name" value="Tiki"/>
    <property type="match status" value="1"/>
</dbReference>
<keyword evidence="2" id="KW-1185">Reference proteome</keyword>
<dbReference type="PANTHER" id="PTHR40590:SF1">
    <property type="entry name" value="CYTOPLASMIC PROTEIN"/>
    <property type="match status" value="1"/>
</dbReference>
<organism evidence="1 2">
    <name type="scientific">Pseudorhodobacter antarcticus</name>
    <dbReference type="NCBI Taxonomy" id="1077947"/>
    <lineage>
        <taxon>Bacteria</taxon>
        <taxon>Pseudomonadati</taxon>
        <taxon>Pseudomonadota</taxon>
        <taxon>Alphaproteobacteria</taxon>
        <taxon>Rhodobacterales</taxon>
        <taxon>Paracoccaceae</taxon>
        <taxon>Pseudorhodobacter</taxon>
    </lineage>
</organism>
<dbReference type="InterPro" id="IPR002816">
    <property type="entry name" value="TraB/PrgY/GumN_fam"/>
</dbReference>
<proteinExistence type="predicted"/>
<protein>
    <recommendedName>
        <fullName evidence="3">TraB family protein</fullName>
    </recommendedName>
</protein>
<name>A0A1H8FWR1_9RHOB</name>
<dbReference type="Proteomes" id="UP000183002">
    <property type="component" value="Unassembled WGS sequence"/>
</dbReference>
<dbReference type="Pfam" id="PF01963">
    <property type="entry name" value="TraB_PrgY_gumN"/>
    <property type="match status" value="1"/>
</dbReference>
<accession>A0A1H8FWR1</accession>
<sequence length="347" mass="36725">MPQLHGTLPQTQPDIGAPMPFRFLLTTLMALLWGATAQAQCVGTNLIDALPQTDQTDLTTAAHAAPFATGNFWQATRGDQTITIAGTFHLDDPRHDAAMQTLLPHLATATTLMVEAGPEEQAALDQKLAADPSAMMDPGGAGLQSALSPDEWTQLTAALLQRGIPSAMADTLRPWFVSMLLAIPPCALQMAAAANGLDKRLIGAATDAGLPVTALEHYDTALGLFDGLSMDEQLVMIGNALHVEPQADDFLTTTADAYFKGDSRIVWEFSRYLALQLPGADPVKTNTDFAKTEAALMTDRNRAWIAPIEAALQNGPVFAAFGALHLSGDQGVLALLQSAGFTITALP</sequence>
<evidence type="ECO:0000313" key="2">
    <source>
        <dbReference type="Proteomes" id="UP000183002"/>
    </source>
</evidence>